<evidence type="ECO:0000313" key="2">
    <source>
        <dbReference type="Proteomes" id="UP000054624"/>
    </source>
</evidence>
<dbReference type="Proteomes" id="UP000054624">
    <property type="component" value="Unassembled WGS sequence"/>
</dbReference>
<gene>
    <name evidence="1" type="ORF">AWB76_05593</name>
</gene>
<dbReference type="STRING" id="1777137.AWB76_05593"/>
<accession>A0A158CJL4</accession>
<keyword evidence="2" id="KW-1185">Reference proteome</keyword>
<dbReference type="EMBL" id="FCOI02000024">
    <property type="protein sequence ID" value="SAK82056.1"/>
    <property type="molecule type" value="Genomic_DNA"/>
</dbReference>
<dbReference type="AlphaFoldDB" id="A0A158CJL4"/>
<reference evidence="2" key="1">
    <citation type="submission" date="2016-01" db="EMBL/GenBank/DDBJ databases">
        <authorList>
            <person name="Peeters Charlotte."/>
        </authorList>
    </citation>
    <scope>NUCLEOTIDE SEQUENCE [LARGE SCALE GENOMIC DNA]</scope>
</reference>
<evidence type="ECO:0000313" key="1">
    <source>
        <dbReference type="EMBL" id="SAK82056.1"/>
    </source>
</evidence>
<organism evidence="1 2">
    <name type="scientific">Caballeronia temeraria</name>
    <dbReference type="NCBI Taxonomy" id="1777137"/>
    <lineage>
        <taxon>Bacteria</taxon>
        <taxon>Pseudomonadati</taxon>
        <taxon>Pseudomonadota</taxon>
        <taxon>Betaproteobacteria</taxon>
        <taxon>Burkholderiales</taxon>
        <taxon>Burkholderiaceae</taxon>
        <taxon>Caballeronia</taxon>
    </lineage>
</organism>
<proteinExistence type="predicted"/>
<sequence length="65" mass="7118">MNPMSSSDEVLARYVDAALALHYPDVPADTAERVRAQFVRIAQIVAPVLAYHVDASDEPAPVYHP</sequence>
<evidence type="ECO:0008006" key="3">
    <source>
        <dbReference type="Google" id="ProtNLM"/>
    </source>
</evidence>
<protein>
    <recommendedName>
        <fullName evidence="3">DUF4089 domain-containing protein</fullName>
    </recommendedName>
</protein>
<name>A0A158CJL4_9BURK</name>